<dbReference type="eggNOG" id="COG1045">
    <property type="taxonomic scope" value="Bacteria"/>
</dbReference>
<dbReference type="NCBIfam" id="NF041874">
    <property type="entry name" value="EPS_EpsC"/>
    <property type="match status" value="1"/>
</dbReference>
<dbReference type="EC" id="2.3.1.30" evidence="2"/>
<dbReference type="Gene3D" id="1.10.3130.10">
    <property type="entry name" value="serine acetyltransferase, domain 1"/>
    <property type="match status" value="1"/>
</dbReference>
<dbReference type="InterPro" id="IPR011004">
    <property type="entry name" value="Trimer_LpxA-like_sf"/>
</dbReference>
<dbReference type="OrthoDB" id="9801456at2"/>
<accession>W7XZI7</accession>
<evidence type="ECO:0000256" key="1">
    <source>
        <dbReference type="ARBA" id="ARBA00007274"/>
    </source>
</evidence>
<dbReference type="Pfam" id="PF00132">
    <property type="entry name" value="Hexapep"/>
    <property type="match status" value="1"/>
</dbReference>
<evidence type="ECO:0000256" key="4">
    <source>
        <dbReference type="ARBA" id="ARBA00022679"/>
    </source>
</evidence>
<sequence>MSTFKYPSVLQETIKKLACEESYKAVCHTHFFEHPMPSGEKLSEIVNLAREVIFPGYFGDSPVRSESIYYYLGVNTELLFKLLNDQILAGLCFQCNKNNPEKLQDHKEKAFEITKKFVALLPELRRVLSTDVDAAFVGDPAAKSKGEVIFCYPAIRAISSYRIAHALVNLGVPIIPRMISEMAHSETGIDIHPKAKIGESFTIDHGTGVVIGATSILGTNVKLFQGVTLGAKSFPLDENGNPIKGIARHPIVEDDVVIYSQATILGRITIGKGSVIGGNVWVTNNVPPQSKIVQFKPRDFLYTEGGGI</sequence>
<dbReference type="InterPro" id="IPR053376">
    <property type="entry name" value="Serine_acetyltransferase"/>
</dbReference>
<dbReference type="InterPro" id="IPR001451">
    <property type="entry name" value="Hexapep"/>
</dbReference>
<evidence type="ECO:0000256" key="2">
    <source>
        <dbReference type="ARBA" id="ARBA00013266"/>
    </source>
</evidence>
<keyword evidence="3" id="KW-0028">Amino-acid biosynthesis</keyword>
<evidence type="ECO:0000256" key="3">
    <source>
        <dbReference type="ARBA" id="ARBA00022605"/>
    </source>
</evidence>
<dbReference type="RefSeq" id="WP_027471161.1">
    <property type="nucleotide sequence ID" value="NZ_BAMD01000036.1"/>
</dbReference>
<dbReference type="InterPro" id="IPR045304">
    <property type="entry name" value="LbH_SAT"/>
</dbReference>
<evidence type="ECO:0000256" key="5">
    <source>
        <dbReference type="ARBA" id="ARBA00023315"/>
    </source>
</evidence>
<dbReference type="EMBL" id="BAMD01000036">
    <property type="protein sequence ID" value="GAF04075.1"/>
    <property type="molecule type" value="Genomic_DNA"/>
</dbReference>
<dbReference type="SUPFAM" id="SSF51161">
    <property type="entry name" value="Trimeric LpxA-like enzymes"/>
    <property type="match status" value="1"/>
</dbReference>
<comment type="similarity">
    <text evidence="1">Belongs to the transferase hexapeptide repeat family.</text>
</comment>
<proteinExistence type="inferred from homology"/>
<dbReference type="InterPro" id="IPR042122">
    <property type="entry name" value="Ser_AcTrfase_N_sf"/>
</dbReference>
<organism evidence="7 8">
    <name type="scientific">Saccharicrinis fermentans DSM 9555 = JCM 21142</name>
    <dbReference type="NCBI Taxonomy" id="869213"/>
    <lineage>
        <taxon>Bacteria</taxon>
        <taxon>Pseudomonadati</taxon>
        <taxon>Bacteroidota</taxon>
        <taxon>Bacteroidia</taxon>
        <taxon>Marinilabiliales</taxon>
        <taxon>Marinilabiliaceae</taxon>
        <taxon>Saccharicrinis</taxon>
    </lineage>
</organism>
<keyword evidence="4 7" id="KW-0808">Transferase</keyword>
<gene>
    <name evidence="7" type="ORF">JCM21142_72770</name>
</gene>
<dbReference type="PANTHER" id="PTHR42811">
    <property type="entry name" value="SERINE ACETYLTRANSFERASE"/>
    <property type="match status" value="1"/>
</dbReference>
<evidence type="ECO:0000313" key="7">
    <source>
        <dbReference type="EMBL" id="GAF04075.1"/>
    </source>
</evidence>
<dbReference type="GO" id="GO:0009001">
    <property type="term" value="F:serine O-acetyltransferase activity"/>
    <property type="evidence" value="ECO:0007669"/>
    <property type="project" value="UniProtKB-EC"/>
</dbReference>
<dbReference type="Proteomes" id="UP000019402">
    <property type="component" value="Unassembled WGS sequence"/>
</dbReference>
<comment type="caution">
    <text evidence="7">The sequence shown here is derived from an EMBL/GenBank/DDBJ whole genome shotgun (WGS) entry which is preliminary data.</text>
</comment>
<dbReference type="GO" id="GO:0008652">
    <property type="term" value="P:amino acid biosynthetic process"/>
    <property type="evidence" value="ECO:0007669"/>
    <property type="project" value="UniProtKB-KW"/>
</dbReference>
<dbReference type="FunFam" id="2.160.10.10:FF:000015">
    <property type="entry name" value="Serine acetyltransferase, plasmid"/>
    <property type="match status" value="1"/>
</dbReference>
<keyword evidence="5" id="KW-0012">Acyltransferase</keyword>
<comment type="catalytic activity">
    <reaction evidence="6">
        <text>L-serine + acetyl-CoA = O-acetyl-L-serine + CoA</text>
        <dbReference type="Rhea" id="RHEA:24560"/>
        <dbReference type="ChEBI" id="CHEBI:33384"/>
        <dbReference type="ChEBI" id="CHEBI:57287"/>
        <dbReference type="ChEBI" id="CHEBI:57288"/>
        <dbReference type="ChEBI" id="CHEBI:58340"/>
        <dbReference type="EC" id="2.3.1.30"/>
    </reaction>
</comment>
<reference evidence="7 8" key="1">
    <citation type="journal article" date="2014" name="Genome Announc.">
        <title>Draft Genome Sequence of Cytophaga fermentans JCM 21142T, a Facultative Anaerobe Isolated from Marine Mud.</title>
        <authorList>
            <person name="Starns D."/>
            <person name="Oshima K."/>
            <person name="Suda W."/>
            <person name="Iino T."/>
            <person name="Yuki M."/>
            <person name="Inoue J."/>
            <person name="Kitamura K."/>
            <person name="Iida T."/>
            <person name="Darby A."/>
            <person name="Hattori M."/>
            <person name="Ohkuma M."/>
        </authorList>
    </citation>
    <scope>NUCLEOTIDE SEQUENCE [LARGE SCALE GENOMIC DNA]</scope>
    <source>
        <strain evidence="7 8">JCM 21142</strain>
    </source>
</reference>
<keyword evidence="8" id="KW-1185">Reference proteome</keyword>
<protein>
    <recommendedName>
        <fullName evidence="2">serine O-acetyltransferase</fullName>
        <ecNumber evidence="2">2.3.1.30</ecNumber>
    </recommendedName>
</protein>
<name>W7XZI7_9BACT</name>
<evidence type="ECO:0000313" key="8">
    <source>
        <dbReference type="Proteomes" id="UP000019402"/>
    </source>
</evidence>
<dbReference type="CDD" id="cd03354">
    <property type="entry name" value="LbH_SAT"/>
    <property type="match status" value="1"/>
</dbReference>
<dbReference type="STRING" id="869213.GCA_000517085_01301"/>
<dbReference type="Gene3D" id="2.160.10.10">
    <property type="entry name" value="Hexapeptide repeat proteins"/>
    <property type="match status" value="1"/>
</dbReference>
<dbReference type="AlphaFoldDB" id="W7XZI7"/>
<evidence type="ECO:0000256" key="6">
    <source>
        <dbReference type="ARBA" id="ARBA00049486"/>
    </source>
</evidence>